<evidence type="ECO:0000256" key="1">
    <source>
        <dbReference type="ARBA" id="ARBA00004651"/>
    </source>
</evidence>
<dbReference type="PANTHER" id="PTHR30250:SF26">
    <property type="entry name" value="PSMA PROTEIN"/>
    <property type="match status" value="1"/>
</dbReference>
<dbReference type="Proteomes" id="UP000462931">
    <property type="component" value="Unassembled WGS sequence"/>
</dbReference>
<keyword evidence="8" id="KW-1185">Reference proteome</keyword>
<feature type="transmembrane region" description="Helical" evidence="6">
    <location>
        <begin position="47"/>
        <end position="68"/>
    </location>
</feature>
<accession>A0A7K0FRN2</accession>
<feature type="transmembrane region" description="Helical" evidence="6">
    <location>
        <begin position="129"/>
        <end position="147"/>
    </location>
</feature>
<protein>
    <submittedName>
        <fullName evidence="7">Oligosaccharide flippase family protein</fullName>
    </submittedName>
</protein>
<gene>
    <name evidence="7" type="ORF">GJJ64_15785</name>
</gene>
<sequence>MPTLSKTRSSLLNLLYNYANVSFVIINGLILVPLYLTYFSVGTYGSYLSSGNIIGMLGLLEGGASFVLTQKLSNCYVKNKMTEFGRILGSGLIISLSIFSLLVLIGLIFTPFISNWVKAEPNEYRNIQYAFLLSAIGAGLNIVYHNISAVFQAMLKVNVCGLSNIVSIILGISSTLIGLKLGLGVIAIPLGALVKGLVGIIILISVLIKFHREKQIPSIQINKSIIKELLNSILPMFGGGVAKSLVTNSQLLIITNFINPTASAVFFITSRIYQVCDSFLAPVGSSIFSSISQIVGEGDKTSIKNSITRIFFAFNAFSVLILSLSFIFNASFVTLLLGTDKYGGLLLSLLLCVNMLFYTRFNFLSVNLYALGIFGKTIMYDVIGGILRLVIILVLIHHIGYISLPIAEFLSTTILLGYFLNKLIIKKLEMEGKEVIGFVFSGASLIFTMSITTIIWVNILPQINNWILFATFSLLVGTLNGTIILLFFSDIRKMIYNILKKTFLRKVYRFNP</sequence>
<evidence type="ECO:0000256" key="3">
    <source>
        <dbReference type="ARBA" id="ARBA00022692"/>
    </source>
</evidence>
<comment type="subcellular location">
    <subcellularLocation>
        <location evidence="1">Cell membrane</location>
        <topology evidence="1">Multi-pass membrane protein</topology>
    </subcellularLocation>
</comment>
<feature type="transmembrane region" description="Helical" evidence="6">
    <location>
        <begin position="88"/>
        <end position="109"/>
    </location>
</feature>
<name>A0A7K0FRN2_9SPHI</name>
<keyword evidence="4 6" id="KW-1133">Transmembrane helix</keyword>
<evidence type="ECO:0000256" key="5">
    <source>
        <dbReference type="ARBA" id="ARBA00023136"/>
    </source>
</evidence>
<dbReference type="PANTHER" id="PTHR30250">
    <property type="entry name" value="PST FAMILY PREDICTED COLANIC ACID TRANSPORTER"/>
    <property type="match status" value="1"/>
</dbReference>
<feature type="transmembrane region" description="Helical" evidence="6">
    <location>
        <begin position="435"/>
        <end position="460"/>
    </location>
</feature>
<feature type="transmembrane region" description="Helical" evidence="6">
    <location>
        <begin position="402"/>
        <end position="423"/>
    </location>
</feature>
<feature type="transmembrane region" description="Helical" evidence="6">
    <location>
        <begin position="185"/>
        <end position="208"/>
    </location>
</feature>
<keyword evidence="5 6" id="KW-0472">Membrane</keyword>
<feature type="transmembrane region" description="Helical" evidence="6">
    <location>
        <begin position="373"/>
        <end position="396"/>
    </location>
</feature>
<proteinExistence type="predicted"/>
<keyword evidence="2" id="KW-1003">Cell membrane</keyword>
<dbReference type="GO" id="GO:0005886">
    <property type="term" value="C:plasma membrane"/>
    <property type="evidence" value="ECO:0007669"/>
    <property type="project" value="UniProtKB-SubCell"/>
</dbReference>
<feature type="transmembrane region" description="Helical" evidence="6">
    <location>
        <begin position="21"/>
        <end position="41"/>
    </location>
</feature>
<evidence type="ECO:0000256" key="2">
    <source>
        <dbReference type="ARBA" id="ARBA00022475"/>
    </source>
</evidence>
<feature type="transmembrane region" description="Helical" evidence="6">
    <location>
        <begin position="342"/>
        <end position="361"/>
    </location>
</feature>
<dbReference type="InterPro" id="IPR050833">
    <property type="entry name" value="Poly_Biosynth_Transport"/>
</dbReference>
<dbReference type="AlphaFoldDB" id="A0A7K0FRN2"/>
<evidence type="ECO:0000256" key="4">
    <source>
        <dbReference type="ARBA" id="ARBA00022989"/>
    </source>
</evidence>
<feature type="transmembrane region" description="Helical" evidence="6">
    <location>
        <begin position="159"/>
        <end position="179"/>
    </location>
</feature>
<feature type="transmembrane region" description="Helical" evidence="6">
    <location>
        <begin position="466"/>
        <end position="488"/>
    </location>
</feature>
<keyword evidence="3 6" id="KW-0812">Transmembrane</keyword>
<reference evidence="7 8" key="1">
    <citation type="submission" date="2019-11" db="EMBL/GenBank/DDBJ databases">
        <authorList>
            <person name="Cheng Q."/>
            <person name="Yang Z."/>
        </authorList>
    </citation>
    <scope>NUCLEOTIDE SEQUENCE [LARGE SCALE GENOMIC DNA]</scope>
    <source>
        <strain evidence="7 8">HX-22-1</strain>
    </source>
</reference>
<evidence type="ECO:0000313" key="8">
    <source>
        <dbReference type="Proteomes" id="UP000462931"/>
    </source>
</evidence>
<evidence type="ECO:0000256" key="6">
    <source>
        <dbReference type="SAM" id="Phobius"/>
    </source>
</evidence>
<organism evidence="7 8">
    <name type="scientific">Pedobacter puniceum</name>
    <dbReference type="NCBI Taxonomy" id="2666136"/>
    <lineage>
        <taxon>Bacteria</taxon>
        <taxon>Pseudomonadati</taxon>
        <taxon>Bacteroidota</taxon>
        <taxon>Sphingobacteriia</taxon>
        <taxon>Sphingobacteriales</taxon>
        <taxon>Sphingobacteriaceae</taxon>
        <taxon>Pedobacter</taxon>
    </lineage>
</organism>
<dbReference type="EMBL" id="WKJI01000006">
    <property type="protein sequence ID" value="MRX48656.1"/>
    <property type="molecule type" value="Genomic_DNA"/>
</dbReference>
<comment type="caution">
    <text evidence="7">The sequence shown here is derived from an EMBL/GenBank/DDBJ whole genome shotgun (WGS) entry which is preliminary data.</text>
</comment>
<evidence type="ECO:0000313" key="7">
    <source>
        <dbReference type="EMBL" id="MRX48656.1"/>
    </source>
</evidence>
<feature type="transmembrane region" description="Helical" evidence="6">
    <location>
        <begin position="310"/>
        <end position="336"/>
    </location>
</feature>